<evidence type="ECO:0000256" key="1">
    <source>
        <dbReference type="SAM" id="Phobius"/>
    </source>
</evidence>
<name>A0ABX2N3S3_9SPHN</name>
<evidence type="ECO:0000313" key="2">
    <source>
        <dbReference type="EMBL" id="NVD28334.1"/>
    </source>
</evidence>
<feature type="transmembrane region" description="Helical" evidence="1">
    <location>
        <begin position="202"/>
        <end position="223"/>
    </location>
</feature>
<dbReference type="EMBL" id="JABWMH010000003">
    <property type="protein sequence ID" value="NVD28334.1"/>
    <property type="molecule type" value="Genomic_DNA"/>
</dbReference>
<protein>
    <submittedName>
        <fullName evidence="2">PepSY domain-containing protein</fullName>
    </submittedName>
</protein>
<keyword evidence="1" id="KW-0812">Transmembrane</keyword>
<dbReference type="Proteomes" id="UP000652427">
    <property type="component" value="Unassembled WGS sequence"/>
</dbReference>
<comment type="caution">
    <text evidence="2">The sequence shown here is derived from an EMBL/GenBank/DDBJ whole genome shotgun (WGS) entry which is preliminary data.</text>
</comment>
<dbReference type="InterPro" id="IPR005625">
    <property type="entry name" value="PepSY-ass_TM"/>
</dbReference>
<dbReference type="RefSeq" id="WP_159645589.1">
    <property type="nucleotide sequence ID" value="NZ_JABWMH010000003.1"/>
</dbReference>
<proteinExistence type="predicted"/>
<sequence length="242" mass="27307">MTQKTHIRASKIHKWLALFIGAQLLLWFASGVIMSVVPIETVRSEHLVAREPEQLNSLVGLVTPENLGREISGNVVSLRYRSVLGRPVAELENGRGETFLYDAKTGIKRSQITSKEAGLITSRAWITGRPNIAAVEKVVTGSTEYRGALPAWRVDTEDDVSVYIPLSTGEIAAVRSTTWRVYDFFWGLHIMDWKNHENFNSWWLVIFALGGLTMALSGLLLIIKRWPFRRSRKGRNLHTTHA</sequence>
<keyword evidence="1" id="KW-0472">Membrane</keyword>
<dbReference type="Pfam" id="PF03929">
    <property type="entry name" value="PepSY_TM"/>
    <property type="match status" value="1"/>
</dbReference>
<keyword evidence="1" id="KW-1133">Transmembrane helix</keyword>
<keyword evidence="3" id="KW-1185">Reference proteome</keyword>
<organism evidence="2 3">
    <name type="scientific">Parasphingorhabdus flavimaris</name>
    <dbReference type="NCBI Taxonomy" id="266812"/>
    <lineage>
        <taxon>Bacteria</taxon>
        <taxon>Pseudomonadati</taxon>
        <taxon>Pseudomonadota</taxon>
        <taxon>Alphaproteobacteria</taxon>
        <taxon>Sphingomonadales</taxon>
        <taxon>Sphingomonadaceae</taxon>
        <taxon>Parasphingorhabdus</taxon>
    </lineage>
</organism>
<evidence type="ECO:0000313" key="3">
    <source>
        <dbReference type="Proteomes" id="UP000652427"/>
    </source>
</evidence>
<accession>A0ABX2N3S3</accession>
<gene>
    <name evidence="2" type="ORF">HUO14_10515</name>
</gene>
<reference evidence="2 3" key="1">
    <citation type="submission" date="2020-06" db="EMBL/GenBank/DDBJ databases">
        <authorList>
            <person name="Kim S.-J."/>
            <person name="Park S.-J."/>
        </authorList>
    </citation>
    <scope>NUCLEOTIDE SEQUENCE [LARGE SCALE GENOMIC DNA]</scope>
    <source>
        <strain evidence="2 3">SW-151</strain>
    </source>
</reference>